<evidence type="ECO:0000313" key="7">
    <source>
        <dbReference type="Proteomes" id="UP001174932"/>
    </source>
</evidence>
<dbReference type="SUPFAM" id="SSF46458">
    <property type="entry name" value="Globin-like"/>
    <property type="match status" value="1"/>
</dbReference>
<dbReference type="Gene3D" id="1.10.490.10">
    <property type="entry name" value="Globins"/>
    <property type="match status" value="1"/>
</dbReference>
<dbReference type="CDD" id="cd11386">
    <property type="entry name" value="MCP_signal"/>
    <property type="match status" value="1"/>
</dbReference>
<dbReference type="CDD" id="cd01068">
    <property type="entry name" value="globin_sensor"/>
    <property type="match status" value="1"/>
</dbReference>
<evidence type="ECO:0000313" key="6">
    <source>
        <dbReference type="EMBL" id="MDO6962536.1"/>
    </source>
</evidence>
<sequence>MVEANTSAERERREGGSLSGRLRFAGLDQASTDLVRASRNQLLPHIKLALRDLFHRLQTYPEASRNFVSEAQIERLHDLQQSHWDVLTDARFDTLYAERVKVLSDSESRIGLDPRWHIAGHAVVLEQIIAGIIEDHWPKGWFRSGGKGAAKAVELARSVVRAVMVDLEIAVSLRFNESRLAHQQTLVETRDALRDEARAVLSQAVGHLSQKDFTGSQPIEAPEAYADLVESLNEALSEIRLSLADARTGSEAAATTTSRIALGAASLADRSRLGARAVSQAASELSDFADHVRETAGRASAVAADTRRARQAAEASGQVASEAISAMSGIEQSAEKIGQIIGTIDEIAFQTNLLALNAGIEAARAGDAGKGFAVVAQEVRALAQRSAEAAREIKGLVSETKVQVEAGVDTVGRTQNAIGDIVAQVSAINDAVIGLTDKTSEAAEGVAELSRRTATAAIDLDASSQLAGNAKADADDLATVILELGDKIRSFRIERPVEAPRSRVQVIPQAVRAMAPASEQAHSARAVENRDNRLIGSDPFQHNEGRAFG</sequence>
<feature type="domain" description="Methyl-accepting transducer" evidence="5">
    <location>
        <begin position="249"/>
        <end position="471"/>
    </location>
</feature>
<reference evidence="6" key="2">
    <citation type="submission" date="2023-07" db="EMBL/GenBank/DDBJ databases">
        <authorList>
            <person name="Shen H."/>
        </authorList>
    </citation>
    <scope>NUCLEOTIDE SEQUENCE</scope>
    <source>
        <strain evidence="6">TNR-22</strain>
    </source>
</reference>
<keyword evidence="1" id="KW-0145">Chemotaxis</keyword>
<dbReference type="InterPro" id="IPR009050">
    <property type="entry name" value="Globin-like_sf"/>
</dbReference>
<dbReference type="InterPro" id="IPR012292">
    <property type="entry name" value="Globin/Proto"/>
</dbReference>
<dbReference type="PANTHER" id="PTHR43531:SF11">
    <property type="entry name" value="METHYL-ACCEPTING CHEMOTAXIS PROTEIN 3"/>
    <property type="match status" value="1"/>
</dbReference>
<dbReference type="InterPro" id="IPR051310">
    <property type="entry name" value="MCP_chemotaxis"/>
</dbReference>
<dbReference type="Proteomes" id="UP001174932">
    <property type="component" value="Unassembled WGS sequence"/>
</dbReference>
<keyword evidence="3" id="KW-0807">Transducer</keyword>
<dbReference type="RefSeq" id="WP_304374396.1">
    <property type="nucleotide sequence ID" value="NZ_JAUOZU010000001.1"/>
</dbReference>
<dbReference type="Pfam" id="PF11563">
    <property type="entry name" value="Protoglobin"/>
    <property type="match status" value="1"/>
</dbReference>
<proteinExistence type="inferred from homology"/>
<organism evidence="6 7">
    <name type="scientific">Rhizobium alvei</name>
    <dbReference type="NCBI Taxonomy" id="1132659"/>
    <lineage>
        <taxon>Bacteria</taxon>
        <taxon>Pseudomonadati</taxon>
        <taxon>Pseudomonadota</taxon>
        <taxon>Alphaproteobacteria</taxon>
        <taxon>Hyphomicrobiales</taxon>
        <taxon>Rhizobiaceae</taxon>
        <taxon>Rhizobium/Agrobacterium group</taxon>
        <taxon>Rhizobium</taxon>
    </lineage>
</organism>
<dbReference type="SMART" id="SM00283">
    <property type="entry name" value="MA"/>
    <property type="match status" value="1"/>
</dbReference>
<dbReference type="InterPro" id="IPR039379">
    <property type="entry name" value="Protoglobin_sensor_dom"/>
</dbReference>
<evidence type="ECO:0000256" key="3">
    <source>
        <dbReference type="PROSITE-ProRule" id="PRU00284"/>
    </source>
</evidence>
<evidence type="ECO:0000256" key="1">
    <source>
        <dbReference type="ARBA" id="ARBA00022500"/>
    </source>
</evidence>
<keyword evidence="7" id="KW-1185">Reference proteome</keyword>
<dbReference type="SUPFAM" id="SSF58104">
    <property type="entry name" value="Methyl-accepting chemotaxis protein (MCP) signaling domain"/>
    <property type="match status" value="1"/>
</dbReference>
<dbReference type="InterPro" id="IPR004089">
    <property type="entry name" value="MCPsignal_dom"/>
</dbReference>
<comment type="caution">
    <text evidence="6">The sequence shown here is derived from an EMBL/GenBank/DDBJ whole genome shotgun (WGS) entry which is preliminary data.</text>
</comment>
<dbReference type="EMBL" id="JAUOZU010000001">
    <property type="protein sequence ID" value="MDO6962536.1"/>
    <property type="molecule type" value="Genomic_DNA"/>
</dbReference>
<evidence type="ECO:0000259" key="5">
    <source>
        <dbReference type="PROSITE" id="PS50111"/>
    </source>
</evidence>
<comment type="similarity">
    <text evidence="2">Belongs to the methyl-accepting chemotaxis (MCP) protein family.</text>
</comment>
<dbReference type="PROSITE" id="PS50111">
    <property type="entry name" value="CHEMOTAXIS_TRANSDUC_2"/>
    <property type="match status" value="1"/>
</dbReference>
<dbReference type="Pfam" id="PF00015">
    <property type="entry name" value="MCPsignal"/>
    <property type="match status" value="1"/>
</dbReference>
<gene>
    <name evidence="6" type="ORF">Q4481_01130</name>
</gene>
<name>A0ABT8YFR8_9HYPH</name>
<feature type="region of interest" description="Disordered" evidence="4">
    <location>
        <begin position="515"/>
        <end position="549"/>
    </location>
</feature>
<protein>
    <submittedName>
        <fullName evidence="6">Globin-coupled sensor protein</fullName>
    </submittedName>
</protein>
<dbReference type="PANTHER" id="PTHR43531">
    <property type="entry name" value="PROTEIN ICFG"/>
    <property type="match status" value="1"/>
</dbReference>
<accession>A0ABT8YFR8</accession>
<evidence type="ECO:0000256" key="2">
    <source>
        <dbReference type="ARBA" id="ARBA00029447"/>
    </source>
</evidence>
<reference evidence="6" key="1">
    <citation type="journal article" date="2015" name="Int. J. Syst. Evol. Microbiol.">
        <title>Rhizobium alvei sp. nov., isolated from a freshwater river.</title>
        <authorList>
            <person name="Sheu S.Y."/>
            <person name="Huang H.W."/>
            <person name="Young C.C."/>
            <person name="Chen W.M."/>
        </authorList>
    </citation>
    <scope>NUCLEOTIDE SEQUENCE</scope>
    <source>
        <strain evidence="6">TNR-22</strain>
    </source>
</reference>
<dbReference type="Gene3D" id="1.10.287.950">
    <property type="entry name" value="Methyl-accepting chemotaxis protein"/>
    <property type="match status" value="1"/>
</dbReference>
<dbReference type="InterPro" id="IPR044398">
    <property type="entry name" value="Globin-sensor_dom"/>
</dbReference>
<evidence type="ECO:0000256" key="4">
    <source>
        <dbReference type="SAM" id="MobiDB-lite"/>
    </source>
</evidence>